<dbReference type="Pfam" id="PF03190">
    <property type="entry name" value="Thioredox_DsbH"/>
    <property type="match status" value="1"/>
</dbReference>
<evidence type="ECO:0000256" key="1">
    <source>
        <dbReference type="ARBA" id="ARBA00023284"/>
    </source>
</evidence>
<protein>
    <submittedName>
        <fullName evidence="4">Thioredoxin family protein</fullName>
    </submittedName>
</protein>
<dbReference type="InterPro" id="IPR036249">
    <property type="entry name" value="Thioredoxin-like_sf"/>
</dbReference>
<dbReference type="InterPro" id="IPR017937">
    <property type="entry name" value="Thioredoxin_CS"/>
</dbReference>
<keyword evidence="2" id="KW-0732">Signal</keyword>
<evidence type="ECO:0000256" key="2">
    <source>
        <dbReference type="SAM" id="SignalP"/>
    </source>
</evidence>
<evidence type="ECO:0000259" key="3">
    <source>
        <dbReference type="PROSITE" id="PS51352"/>
    </source>
</evidence>
<dbReference type="PROSITE" id="PS00194">
    <property type="entry name" value="THIOREDOXIN_1"/>
    <property type="match status" value="1"/>
</dbReference>
<dbReference type="RefSeq" id="WP_290249314.1">
    <property type="nucleotide sequence ID" value="NZ_JAUFQT010000002.1"/>
</dbReference>
<feature type="domain" description="Thioredoxin" evidence="3">
    <location>
        <begin position="11"/>
        <end position="146"/>
    </location>
</feature>
<dbReference type="InterPro" id="IPR024705">
    <property type="entry name" value="Ssp411"/>
</dbReference>
<dbReference type="PANTHER" id="PTHR42899">
    <property type="entry name" value="SPERMATOGENESIS-ASSOCIATED PROTEIN 20"/>
    <property type="match status" value="1"/>
</dbReference>
<evidence type="ECO:0000313" key="5">
    <source>
        <dbReference type="Proteomes" id="UP001589654"/>
    </source>
</evidence>
<gene>
    <name evidence="4" type="ORF">ACFFUR_12460</name>
</gene>
<reference evidence="4 5" key="1">
    <citation type="submission" date="2024-09" db="EMBL/GenBank/DDBJ databases">
        <authorList>
            <person name="Sun Q."/>
            <person name="Mori K."/>
        </authorList>
    </citation>
    <scope>NUCLEOTIDE SEQUENCE [LARGE SCALE GENOMIC DNA]</scope>
    <source>
        <strain evidence="4 5">CECT 7682</strain>
    </source>
</reference>
<dbReference type="PROSITE" id="PS51352">
    <property type="entry name" value="THIOREDOXIN_2"/>
    <property type="match status" value="1"/>
</dbReference>
<accession>A0ABV5J8W7</accession>
<comment type="caution">
    <text evidence="4">The sequence shown here is derived from an EMBL/GenBank/DDBJ whole genome shotgun (WGS) entry which is preliminary data.</text>
</comment>
<keyword evidence="5" id="KW-1185">Reference proteome</keyword>
<sequence>MKIYTIILLLLLLGSPILAQEKNAIEWYSFEEAIALNQKEPKMVLVDVYTDWCGWCKKMDKHTFTDENVIDYVNDNFYAVKLDAENTKKKFEFKGKEYSEAAMARAMRVSSYPNFVIIDAAMENITQLPGYREPDVFLKDLSATLKQLTGE</sequence>
<dbReference type="Gene3D" id="3.40.30.10">
    <property type="entry name" value="Glutaredoxin"/>
    <property type="match status" value="1"/>
</dbReference>
<feature type="chain" id="PRO_5046358317" evidence="2">
    <location>
        <begin position="20"/>
        <end position="151"/>
    </location>
</feature>
<dbReference type="SUPFAM" id="SSF52833">
    <property type="entry name" value="Thioredoxin-like"/>
    <property type="match status" value="1"/>
</dbReference>
<dbReference type="InterPro" id="IPR013766">
    <property type="entry name" value="Thioredoxin_domain"/>
</dbReference>
<dbReference type="Proteomes" id="UP001589654">
    <property type="component" value="Unassembled WGS sequence"/>
</dbReference>
<dbReference type="EMBL" id="JBHMEW010000062">
    <property type="protein sequence ID" value="MFB9212620.1"/>
    <property type="molecule type" value="Genomic_DNA"/>
</dbReference>
<name>A0ABV5J8W7_9BACT</name>
<dbReference type="InterPro" id="IPR004879">
    <property type="entry name" value="Ssp411-like_TRX"/>
</dbReference>
<organism evidence="4 5">
    <name type="scientific">Echinicola jeungdonensis</name>
    <dbReference type="NCBI Taxonomy" id="709343"/>
    <lineage>
        <taxon>Bacteria</taxon>
        <taxon>Pseudomonadati</taxon>
        <taxon>Bacteroidota</taxon>
        <taxon>Cytophagia</taxon>
        <taxon>Cytophagales</taxon>
        <taxon>Cyclobacteriaceae</taxon>
        <taxon>Echinicola</taxon>
    </lineage>
</organism>
<dbReference type="PANTHER" id="PTHR42899:SF1">
    <property type="entry name" value="SPERMATOGENESIS-ASSOCIATED PROTEIN 20"/>
    <property type="match status" value="1"/>
</dbReference>
<keyword evidence="1" id="KW-0676">Redox-active center</keyword>
<evidence type="ECO:0000313" key="4">
    <source>
        <dbReference type="EMBL" id="MFB9212620.1"/>
    </source>
</evidence>
<proteinExistence type="predicted"/>
<feature type="signal peptide" evidence="2">
    <location>
        <begin position="1"/>
        <end position="19"/>
    </location>
</feature>